<evidence type="ECO:0000313" key="6">
    <source>
        <dbReference type="Proteomes" id="UP001212821"/>
    </source>
</evidence>
<dbReference type="Pfam" id="PF03358">
    <property type="entry name" value="FMN_red"/>
    <property type="match status" value="1"/>
</dbReference>
<evidence type="ECO:0000313" key="5">
    <source>
        <dbReference type="EMBL" id="WBP86230.1"/>
    </source>
</evidence>
<dbReference type="InterPro" id="IPR023932">
    <property type="entry name" value="CE1759_FMN_reduct"/>
</dbReference>
<dbReference type="InterPro" id="IPR029039">
    <property type="entry name" value="Flavoprotein-like_sf"/>
</dbReference>
<feature type="domain" description="NADPH-dependent FMN reductase-like" evidence="4">
    <location>
        <begin position="9"/>
        <end position="158"/>
    </location>
</feature>
<dbReference type="InterPro" id="IPR051814">
    <property type="entry name" value="NAD(P)H-dep_FMN_reductase"/>
</dbReference>
<organism evidence="5 6">
    <name type="scientific">Kitasatospora cathayae</name>
    <dbReference type="NCBI Taxonomy" id="3004092"/>
    <lineage>
        <taxon>Bacteria</taxon>
        <taxon>Bacillati</taxon>
        <taxon>Actinomycetota</taxon>
        <taxon>Actinomycetes</taxon>
        <taxon>Kitasatosporales</taxon>
        <taxon>Streptomycetaceae</taxon>
        <taxon>Kitasatospora</taxon>
    </lineage>
</organism>
<dbReference type="EMBL" id="CP115450">
    <property type="protein sequence ID" value="WBP86230.1"/>
    <property type="molecule type" value="Genomic_DNA"/>
</dbReference>
<sequence>METTSPITLAVVSAGLSQPSSTRLLADRLADATTAHLTRAGREVRVHLHELRPLATLISHHLLSGFPAPALADALEEVSTADALIAVSPVFSASYSGLFKSFFDLLEPGALAGKPVLIAATGGTARHSLALEHAMRPLFAYQRALVAPTAVFAASEDWGGTGDALTDTLPVRVERAGGELAALAVAAVAAPRPADSPALPFIPPAALSPH</sequence>
<dbReference type="Gene3D" id="3.40.50.360">
    <property type="match status" value="1"/>
</dbReference>
<reference evidence="6" key="1">
    <citation type="submission" date="2022-12" db="EMBL/GenBank/DDBJ databases">
        <authorList>
            <person name="Mo P."/>
        </authorList>
    </citation>
    <scope>NUCLEOTIDE SEQUENCE [LARGE SCALE GENOMIC DNA]</scope>
    <source>
        <strain evidence="6">HUAS 3-15</strain>
    </source>
</reference>
<name>A0ABY7Q0K2_9ACTN</name>
<evidence type="ECO:0000256" key="2">
    <source>
        <dbReference type="ARBA" id="ARBA00022643"/>
    </source>
</evidence>
<gene>
    <name evidence="5" type="ORF">O1G21_10495</name>
</gene>
<dbReference type="RefSeq" id="WP_270142740.1">
    <property type="nucleotide sequence ID" value="NZ_CP115450.1"/>
</dbReference>
<keyword evidence="1" id="KW-0285">Flavoprotein</keyword>
<evidence type="ECO:0000256" key="3">
    <source>
        <dbReference type="ARBA" id="ARBA00023002"/>
    </source>
</evidence>
<dbReference type="NCBIfam" id="TIGR04037">
    <property type="entry name" value="LLM_duo_CE1759"/>
    <property type="match status" value="1"/>
</dbReference>
<keyword evidence="6" id="KW-1185">Reference proteome</keyword>
<dbReference type="InterPro" id="IPR005025">
    <property type="entry name" value="FMN_Rdtase-like_dom"/>
</dbReference>
<dbReference type="SUPFAM" id="SSF52218">
    <property type="entry name" value="Flavoproteins"/>
    <property type="match status" value="1"/>
</dbReference>
<dbReference type="PANTHER" id="PTHR43408:SF2">
    <property type="entry name" value="FMN REDUCTASE (NADPH)"/>
    <property type="match status" value="1"/>
</dbReference>
<evidence type="ECO:0000259" key="4">
    <source>
        <dbReference type="Pfam" id="PF03358"/>
    </source>
</evidence>
<dbReference type="PANTHER" id="PTHR43408">
    <property type="entry name" value="FMN REDUCTASE (NADPH)"/>
    <property type="match status" value="1"/>
</dbReference>
<accession>A0ABY7Q0K2</accession>
<protein>
    <submittedName>
        <fullName evidence="5">FMN reductase</fullName>
    </submittedName>
</protein>
<evidence type="ECO:0000256" key="1">
    <source>
        <dbReference type="ARBA" id="ARBA00022630"/>
    </source>
</evidence>
<proteinExistence type="predicted"/>
<keyword evidence="2" id="KW-0288">FMN</keyword>
<keyword evidence="3" id="KW-0560">Oxidoreductase</keyword>
<dbReference type="Proteomes" id="UP001212821">
    <property type="component" value="Chromosome"/>
</dbReference>